<name>A0A0A0N1X1_9DINO</name>
<evidence type="ECO:0000256" key="1">
    <source>
        <dbReference type="ARBA" id="ARBA00004141"/>
    </source>
</evidence>
<keyword evidence="9" id="KW-0934">Plastid</keyword>
<dbReference type="Gene3D" id="3.10.680.10">
    <property type="entry name" value="Photosystem II CP47 reaction center protein"/>
    <property type="match status" value="1"/>
</dbReference>
<feature type="transmembrane region" description="Helical" evidence="8">
    <location>
        <begin position="440"/>
        <end position="458"/>
    </location>
</feature>
<evidence type="ECO:0000256" key="5">
    <source>
        <dbReference type="ARBA" id="ARBA00022989"/>
    </source>
</evidence>
<evidence type="ECO:0000256" key="3">
    <source>
        <dbReference type="ARBA" id="ARBA00022531"/>
    </source>
</evidence>
<sequence>MQITDALPWFRVHIVILNDPGRLISSHIMHTALVAGWSALMLLYELITIDPTDPVYNPIWRQAAYTLPFISRIGVIRSLFSWSLGIDPTSNLIWTYETMNIAHILLSGLLILASFWHWAYWDLDLFFTSTLTLDLNQILSIHLTLASSLCLGFGLAHLTGFLGPGMWTSDSLNLVGSIRFVKASFNILSYARLAYGVISSHHIISGLLGTSIGLWHITLRPLAYLYNLLSMGKVESILSSSITAVFFTAFLISALMWYGSAHTTQELFGPTRYSWDNAYYSLDIRTSCSNAWNTLPDKLVLYDYIGSNPAKGGLFRSGPMLKADGLVQNWLGHACFSMGTLSLSIRRMPAFFETFPVILIDQTSTVRADIAFRRSTSTYSMEESQIQVYFSGGCLNGTEYSTPSLVKAYARKAQFGQIFTFDKKTSRLTDGVFRTSSRGWYSFSHIGLAFLFFFGHLWHASRAIFKDIWTGVTFESQAKQEYGRNEKLGDKTSSTKSIV</sequence>
<dbReference type="SUPFAM" id="SSF161077">
    <property type="entry name" value="Photosystem II antenna protein-like"/>
    <property type="match status" value="1"/>
</dbReference>
<reference evidence="9" key="1">
    <citation type="journal article" date="2014" name="Genome Biol. Evol.">
        <title>Massive gene transfer and extensive RNA editing of a symbiotic dinoflagellate plastid genome.</title>
        <authorList>
            <person name="Mungpakdee S."/>
            <person name="Shinzato C."/>
            <person name="Takeuchi T."/>
            <person name="Kawashima T."/>
            <person name="Koyanagi R."/>
            <person name="Hisata K."/>
            <person name="Tanaka M."/>
            <person name="Goto H."/>
            <person name="Fujie M."/>
            <person name="Lin S."/>
            <person name="Satoh N."/>
            <person name="Shoguchi E."/>
        </authorList>
    </citation>
    <scope>NUCLEOTIDE SEQUENCE</scope>
    <source>
        <strain evidence="9">Mf1.05b</strain>
    </source>
</reference>
<feature type="transmembrane region" description="Helical" evidence="8">
    <location>
        <begin position="28"/>
        <end position="47"/>
    </location>
</feature>
<keyword evidence="2" id="KW-0148">Chlorophyll</keyword>
<keyword evidence="4 8" id="KW-0812">Transmembrane</keyword>
<dbReference type="EMBL" id="JX094324">
    <property type="protein sequence ID" value="AGG19305.1"/>
    <property type="molecule type" value="Genomic_DNA"/>
</dbReference>
<dbReference type="InterPro" id="IPR036001">
    <property type="entry name" value="PS_II_antenna-like_sf"/>
</dbReference>
<geneLocation type="chloroplast" evidence="9"/>
<keyword evidence="3" id="KW-0602">Photosynthesis</keyword>
<accession>A0A0A0N1X1</accession>
<proteinExistence type="predicted"/>
<dbReference type="Pfam" id="PF00421">
    <property type="entry name" value="PSII"/>
    <property type="match status" value="1"/>
</dbReference>
<dbReference type="GO" id="GO:0009767">
    <property type="term" value="P:photosynthetic electron transport chain"/>
    <property type="evidence" value="ECO:0007669"/>
    <property type="project" value="InterPro"/>
</dbReference>
<evidence type="ECO:0000256" key="7">
    <source>
        <dbReference type="ARBA" id="ARBA00023136"/>
    </source>
</evidence>
<gene>
    <name evidence="9" type="primary">psbB</name>
</gene>
<evidence type="ECO:0000313" key="9">
    <source>
        <dbReference type="EMBL" id="AGG19302.1"/>
    </source>
</evidence>
<evidence type="ECO:0000256" key="2">
    <source>
        <dbReference type="ARBA" id="ARBA00022494"/>
    </source>
</evidence>
<keyword evidence="6" id="KW-0157">Chromophore</keyword>
<dbReference type="GO" id="GO:0016168">
    <property type="term" value="F:chlorophyll binding"/>
    <property type="evidence" value="ECO:0007669"/>
    <property type="project" value="UniProtKB-KW"/>
</dbReference>
<evidence type="ECO:0000256" key="8">
    <source>
        <dbReference type="SAM" id="Phobius"/>
    </source>
</evidence>
<dbReference type="EMBL" id="JX094323">
    <property type="protein sequence ID" value="AGG19304.1"/>
    <property type="molecule type" value="Genomic_DNA"/>
</dbReference>
<keyword evidence="7 8" id="KW-0472">Membrane</keyword>
<comment type="subcellular location">
    <subcellularLocation>
        <location evidence="1">Membrane</location>
        <topology evidence="1">Multi-pass membrane protein</topology>
    </subcellularLocation>
</comment>
<dbReference type="GO" id="GO:0009521">
    <property type="term" value="C:photosystem"/>
    <property type="evidence" value="ECO:0007669"/>
    <property type="project" value="InterPro"/>
</dbReference>
<dbReference type="AlphaFoldDB" id="A0A0A0N1X1"/>
<feature type="transmembrane region" description="Helical" evidence="8">
    <location>
        <begin position="193"/>
        <end position="217"/>
    </location>
</feature>
<keyword evidence="5 8" id="KW-1133">Transmembrane helix</keyword>
<protein>
    <submittedName>
        <fullName evidence="9">PSII CP47 apoprotein</fullName>
    </submittedName>
</protein>
<feature type="transmembrane region" description="Helical" evidence="8">
    <location>
        <begin position="139"/>
        <end position="162"/>
    </location>
</feature>
<evidence type="ECO:0000256" key="4">
    <source>
        <dbReference type="ARBA" id="ARBA00022692"/>
    </source>
</evidence>
<feature type="transmembrane region" description="Helical" evidence="8">
    <location>
        <begin position="101"/>
        <end position="119"/>
    </location>
</feature>
<dbReference type="InterPro" id="IPR000932">
    <property type="entry name" value="PS_antenna-like"/>
</dbReference>
<feature type="transmembrane region" description="Helical" evidence="8">
    <location>
        <begin position="237"/>
        <end position="258"/>
    </location>
</feature>
<dbReference type="EMBL" id="JX094322">
    <property type="protein sequence ID" value="AGG19303.1"/>
    <property type="molecule type" value="Genomic_DNA"/>
</dbReference>
<keyword evidence="9" id="KW-0150">Chloroplast</keyword>
<dbReference type="EMBL" id="JX094321">
    <property type="protein sequence ID" value="AGG19302.1"/>
    <property type="molecule type" value="Genomic_DNA"/>
</dbReference>
<evidence type="ECO:0000256" key="6">
    <source>
        <dbReference type="ARBA" id="ARBA00022991"/>
    </source>
</evidence>
<organism evidence="9">
    <name type="scientific">Symbiodinium sp. Mf1.05b</name>
    <dbReference type="NCBI Taxonomy" id="1240977"/>
    <lineage>
        <taxon>Eukaryota</taxon>
        <taxon>Sar</taxon>
        <taxon>Alveolata</taxon>
        <taxon>Dinophyceae</taxon>
        <taxon>Suessiales</taxon>
        <taxon>Symbiodiniaceae</taxon>
        <taxon>Symbiodinium</taxon>
    </lineage>
</organism>
<feature type="transmembrane region" description="Helical" evidence="8">
    <location>
        <begin position="59"/>
        <end position="80"/>
    </location>
</feature>